<reference evidence="4" key="2">
    <citation type="submission" date="2025-08" db="UniProtKB">
        <authorList>
            <consortium name="Ensembl"/>
        </authorList>
    </citation>
    <scope>IDENTIFICATION</scope>
</reference>
<dbReference type="PANTHER" id="PTHR23268">
    <property type="entry name" value="T-CELL RECEPTOR BETA CHAIN"/>
    <property type="match status" value="1"/>
</dbReference>
<dbReference type="GeneTree" id="ENSGT00940000154460"/>
<sequence length="169" mass="18712">MRTKGCPSSSAHAHKVPDLVNFPSGPDSTMGTRILCWLTLCLLGADHTKAGVSQSPRHRVTERGQDVAFKCDPISGHTRLYWYRQTRGQGLEFLMYFQDDFASDTSGMLKDQFSAERPEGSSPTLKIQHAEQGDSAVYLCQQLSHSMAPSLPSSPQTLMCYLSSWLPES</sequence>
<dbReference type="InterPro" id="IPR007110">
    <property type="entry name" value="Ig-like_dom"/>
</dbReference>
<dbReference type="InterPro" id="IPR013783">
    <property type="entry name" value="Ig-like_fold"/>
</dbReference>
<dbReference type="Gene3D" id="2.60.40.10">
    <property type="entry name" value="Immunoglobulins"/>
    <property type="match status" value="1"/>
</dbReference>
<dbReference type="InterPro" id="IPR036179">
    <property type="entry name" value="Ig-like_dom_sf"/>
</dbReference>
<dbReference type="AlphaFoldDB" id="A0A9L0J217"/>
<reference evidence="4" key="3">
    <citation type="submission" date="2025-09" db="UniProtKB">
        <authorList>
            <consortium name="Ensembl"/>
        </authorList>
    </citation>
    <scope>IDENTIFICATION</scope>
</reference>
<evidence type="ECO:0000256" key="1">
    <source>
        <dbReference type="ARBA" id="ARBA00022729"/>
    </source>
</evidence>
<dbReference type="Ensembl" id="ENSEAST00005067618.1">
    <property type="protein sequence ID" value="ENSEASP00005043340.1"/>
    <property type="gene ID" value="ENSEASG00005033806.1"/>
</dbReference>
<dbReference type="Pfam" id="PF07686">
    <property type="entry name" value="V-set"/>
    <property type="match status" value="1"/>
</dbReference>
<keyword evidence="1" id="KW-0732">Signal</keyword>
<dbReference type="SUPFAM" id="SSF48726">
    <property type="entry name" value="Immunoglobulin"/>
    <property type="match status" value="1"/>
</dbReference>
<keyword evidence="2" id="KW-0391">Immunity</keyword>
<dbReference type="PROSITE" id="PS50835">
    <property type="entry name" value="IG_LIKE"/>
    <property type="match status" value="1"/>
</dbReference>
<proteinExistence type="predicted"/>
<feature type="domain" description="Ig-like" evidence="3">
    <location>
        <begin position="50"/>
        <end position="141"/>
    </location>
</feature>
<evidence type="ECO:0000259" key="3">
    <source>
        <dbReference type="PROSITE" id="PS50835"/>
    </source>
</evidence>
<dbReference type="Proteomes" id="UP000694387">
    <property type="component" value="Chromosome 1"/>
</dbReference>
<protein>
    <recommendedName>
        <fullName evidence="3">Ig-like domain-containing protein</fullName>
    </recommendedName>
</protein>
<dbReference type="InterPro" id="IPR013106">
    <property type="entry name" value="Ig_V-set"/>
</dbReference>
<evidence type="ECO:0000313" key="5">
    <source>
        <dbReference type="Proteomes" id="UP000694387"/>
    </source>
</evidence>
<dbReference type="PANTHER" id="PTHR23268:SF20">
    <property type="entry name" value="T CELL RECEPTOR BETA VARIABLE 7-4-RELATED"/>
    <property type="match status" value="1"/>
</dbReference>
<dbReference type="GO" id="GO:0007166">
    <property type="term" value="P:cell surface receptor signaling pathway"/>
    <property type="evidence" value="ECO:0007669"/>
    <property type="project" value="TreeGrafter"/>
</dbReference>
<evidence type="ECO:0000313" key="4">
    <source>
        <dbReference type="Ensembl" id="ENSEASP00005043340.1"/>
    </source>
</evidence>
<dbReference type="GO" id="GO:0002376">
    <property type="term" value="P:immune system process"/>
    <property type="evidence" value="ECO:0007669"/>
    <property type="project" value="UniProtKB-KW"/>
</dbReference>
<reference evidence="4 5" key="1">
    <citation type="journal article" date="2020" name="Nat. Commun.">
        <title>Donkey genomes provide new insights into domestication and selection for coat color.</title>
        <authorList>
            <person name="Wang"/>
            <person name="C."/>
            <person name="Li"/>
            <person name="H."/>
            <person name="Guo"/>
            <person name="Y."/>
            <person name="Huang"/>
            <person name="J."/>
            <person name="Sun"/>
            <person name="Y."/>
            <person name="Min"/>
            <person name="J."/>
            <person name="Wang"/>
            <person name="J."/>
            <person name="Fang"/>
            <person name="X."/>
            <person name="Zhao"/>
            <person name="Z."/>
            <person name="Wang"/>
            <person name="S."/>
            <person name="Zhang"/>
            <person name="Y."/>
            <person name="Liu"/>
            <person name="Q."/>
            <person name="Jiang"/>
            <person name="Q."/>
            <person name="Wang"/>
            <person name="X."/>
            <person name="Guo"/>
            <person name="Y."/>
            <person name="Yang"/>
            <person name="C."/>
            <person name="Wang"/>
            <person name="Y."/>
            <person name="Tian"/>
            <person name="F."/>
            <person name="Zhuang"/>
            <person name="G."/>
            <person name="Fan"/>
            <person name="Y."/>
            <person name="Gao"/>
            <person name="Q."/>
            <person name="Li"/>
            <person name="Y."/>
            <person name="Ju"/>
            <person name="Z."/>
            <person name="Li"/>
            <person name="J."/>
            <person name="Li"/>
            <person name="R."/>
            <person name="Hou"/>
            <person name="M."/>
            <person name="Yang"/>
            <person name="G."/>
            <person name="Liu"/>
            <person name="G."/>
            <person name="Liu"/>
            <person name="W."/>
            <person name="Guo"/>
            <person name="J."/>
            <person name="Pan"/>
            <person name="S."/>
            <person name="Fan"/>
            <person name="G."/>
            <person name="Zhang"/>
            <person name="W."/>
            <person name="Zhang"/>
            <person name="R."/>
            <person name="Yu"/>
            <person name="J."/>
            <person name="Zhang"/>
            <person name="X."/>
            <person name="Yin"/>
            <person name="Q."/>
            <person name="Ji"/>
            <person name="C."/>
            <person name="Jin"/>
            <person name="Y."/>
            <person name="Yue"/>
            <person name="G."/>
            <person name="Liu"/>
            <person name="M."/>
            <person name="Xu"/>
            <person name="J."/>
            <person name="Liu"/>
            <person name="S."/>
            <person name="Jordana"/>
            <person name="J."/>
            <person name="Noce"/>
            <person name="A."/>
            <person name="Amills"/>
            <person name="M."/>
            <person name="Wu"/>
            <person name="D.D."/>
            <person name="Li"/>
            <person name="S."/>
            <person name="Zhou"/>
            <person name="X. and Zhong"/>
            <person name="J."/>
        </authorList>
    </citation>
    <scope>NUCLEOTIDE SEQUENCE [LARGE SCALE GENOMIC DNA]</scope>
</reference>
<dbReference type="InterPro" id="IPR050413">
    <property type="entry name" value="TCR_beta_variable"/>
</dbReference>
<accession>A0A9L0J217</accession>
<evidence type="ECO:0000256" key="2">
    <source>
        <dbReference type="ARBA" id="ARBA00022859"/>
    </source>
</evidence>
<dbReference type="GO" id="GO:0005886">
    <property type="term" value="C:plasma membrane"/>
    <property type="evidence" value="ECO:0007669"/>
    <property type="project" value="TreeGrafter"/>
</dbReference>
<organism evidence="4 5">
    <name type="scientific">Equus asinus</name>
    <name type="common">Donkey</name>
    <name type="synonym">Equus africanus asinus</name>
    <dbReference type="NCBI Taxonomy" id="9793"/>
    <lineage>
        <taxon>Eukaryota</taxon>
        <taxon>Metazoa</taxon>
        <taxon>Chordata</taxon>
        <taxon>Craniata</taxon>
        <taxon>Vertebrata</taxon>
        <taxon>Euteleostomi</taxon>
        <taxon>Mammalia</taxon>
        <taxon>Eutheria</taxon>
        <taxon>Laurasiatheria</taxon>
        <taxon>Perissodactyla</taxon>
        <taxon>Equidae</taxon>
        <taxon>Equus</taxon>
    </lineage>
</organism>
<keyword evidence="5" id="KW-1185">Reference proteome</keyword>
<name>A0A9L0J217_EQUAS</name>